<dbReference type="Proteomes" id="UP001642540">
    <property type="component" value="Unassembled WGS sequence"/>
</dbReference>
<dbReference type="SMART" id="SM00298">
    <property type="entry name" value="CHROMO"/>
    <property type="match status" value="2"/>
</dbReference>
<evidence type="ECO:0000256" key="1">
    <source>
        <dbReference type="ARBA" id="ARBA00004123"/>
    </source>
</evidence>
<evidence type="ECO:0000313" key="6">
    <source>
        <dbReference type="Proteomes" id="UP001642540"/>
    </source>
</evidence>
<dbReference type="CDD" id="cd00034">
    <property type="entry name" value="CSD"/>
    <property type="match status" value="1"/>
</dbReference>
<keyword evidence="2" id="KW-0539">Nucleus</keyword>
<name>A0ABP1Q1B7_9HEXA</name>
<evidence type="ECO:0000256" key="3">
    <source>
        <dbReference type="SAM" id="MobiDB-lite"/>
    </source>
</evidence>
<reference evidence="5 6" key="1">
    <citation type="submission" date="2024-08" db="EMBL/GenBank/DDBJ databases">
        <authorList>
            <person name="Cucini C."/>
            <person name="Frati F."/>
        </authorList>
    </citation>
    <scope>NUCLEOTIDE SEQUENCE [LARGE SCALE GENOMIC DNA]</scope>
</reference>
<organism evidence="5 6">
    <name type="scientific">Orchesella dallaii</name>
    <dbReference type="NCBI Taxonomy" id="48710"/>
    <lineage>
        <taxon>Eukaryota</taxon>
        <taxon>Metazoa</taxon>
        <taxon>Ecdysozoa</taxon>
        <taxon>Arthropoda</taxon>
        <taxon>Hexapoda</taxon>
        <taxon>Collembola</taxon>
        <taxon>Entomobryomorpha</taxon>
        <taxon>Entomobryoidea</taxon>
        <taxon>Orchesellidae</taxon>
        <taxon>Orchesellinae</taxon>
        <taxon>Orchesella</taxon>
    </lineage>
</organism>
<dbReference type="PANTHER" id="PTHR22812">
    <property type="entry name" value="CHROMOBOX PROTEIN"/>
    <property type="match status" value="1"/>
</dbReference>
<keyword evidence="6" id="KW-1185">Reference proteome</keyword>
<proteinExistence type="predicted"/>
<feature type="region of interest" description="Disordered" evidence="3">
    <location>
        <begin position="70"/>
        <end position="130"/>
    </location>
</feature>
<dbReference type="InterPro" id="IPR023780">
    <property type="entry name" value="Chromo_domain"/>
</dbReference>
<evidence type="ECO:0000256" key="2">
    <source>
        <dbReference type="ARBA" id="ARBA00023242"/>
    </source>
</evidence>
<protein>
    <recommendedName>
        <fullName evidence="4">Chromo domain-containing protein</fullName>
    </recommendedName>
</protein>
<sequence>MESKSITSGGSSSVLSEGQFEVEKVLKKRVGAGGNVEYLLKWKGYGPEDNTWEPEENLNWNLILQYEKEEDEKAKKKDQDDDKQQQLKENKPTGSKSKPVTVKDYPDRKKSVATARDSNKKTTKLYQPTATAAPAPAAVKSVPKSGFDRGLVADEVIGATDQGGVRYFLIKWKNSDEPELVPASLANIKCPAVVISFYEMNLVWGKNSSNDE</sequence>
<evidence type="ECO:0000313" key="5">
    <source>
        <dbReference type="EMBL" id="CAL8085686.1"/>
    </source>
</evidence>
<dbReference type="EMBL" id="CAXLJM020000019">
    <property type="protein sequence ID" value="CAL8085686.1"/>
    <property type="molecule type" value="Genomic_DNA"/>
</dbReference>
<feature type="compositionally biased region" description="Basic and acidic residues" evidence="3">
    <location>
        <begin position="71"/>
        <end position="91"/>
    </location>
</feature>
<dbReference type="Gene3D" id="2.40.50.40">
    <property type="match status" value="2"/>
</dbReference>
<dbReference type="PRINTS" id="PR00504">
    <property type="entry name" value="CHROMODOMAIN"/>
</dbReference>
<dbReference type="Pfam" id="PF00385">
    <property type="entry name" value="Chromo"/>
    <property type="match status" value="1"/>
</dbReference>
<dbReference type="SMART" id="SM00300">
    <property type="entry name" value="ChSh"/>
    <property type="match status" value="1"/>
</dbReference>
<dbReference type="PROSITE" id="PS50013">
    <property type="entry name" value="CHROMO_2"/>
    <property type="match status" value="2"/>
</dbReference>
<feature type="domain" description="Chromo" evidence="4">
    <location>
        <begin position="151"/>
        <end position="209"/>
    </location>
</feature>
<dbReference type="InterPro" id="IPR051219">
    <property type="entry name" value="Heterochromatin_chromo-domain"/>
</dbReference>
<dbReference type="PROSITE" id="PS00598">
    <property type="entry name" value="CHROMO_1"/>
    <property type="match status" value="1"/>
</dbReference>
<dbReference type="InterPro" id="IPR017984">
    <property type="entry name" value="Chromo_dom_subgr"/>
</dbReference>
<evidence type="ECO:0000259" key="4">
    <source>
        <dbReference type="PROSITE" id="PS50013"/>
    </source>
</evidence>
<dbReference type="InterPro" id="IPR016197">
    <property type="entry name" value="Chromo-like_dom_sf"/>
</dbReference>
<dbReference type="Pfam" id="PF01393">
    <property type="entry name" value="Chromo_shadow"/>
    <property type="match status" value="1"/>
</dbReference>
<gene>
    <name evidence="5" type="ORF">ODALV1_LOCUS6193</name>
</gene>
<comment type="subcellular location">
    <subcellularLocation>
        <location evidence="1">Nucleus</location>
    </subcellularLocation>
</comment>
<dbReference type="InterPro" id="IPR000953">
    <property type="entry name" value="Chromo/chromo_shadow_dom"/>
</dbReference>
<dbReference type="SUPFAM" id="SSF54160">
    <property type="entry name" value="Chromo domain-like"/>
    <property type="match status" value="2"/>
</dbReference>
<dbReference type="InterPro" id="IPR008251">
    <property type="entry name" value="Chromo_shadow_dom"/>
</dbReference>
<dbReference type="InterPro" id="IPR023779">
    <property type="entry name" value="Chromodomain_CS"/>
</dbReference>
<comment type="caution">
    <text evidence="5">The sequence shown here is derived from an EMBL/GenBank/DDBJ whole genome shotgun (WGS) entry which is preliminary data.</text>
</comment>
<feature type="domain" description="Chromo" evidence="4">
    <location>
        <begin position="20"/>
        <end position="80"/>
    </location>
</feature>
<dbReference type="CDD" id="cd00024">
    <property type="entry name" value="CD_CSD"/>
    <property type="match status" value="1"/>
</dbReference>
<accession>A0ABP1Q1B7</accession>